<gene>
    <name evidence="7" type="ORF">Ahy_A07g033806</name>
</gene>
<keyword evidence="2 5" id="KW-0547">Nucleotide-binding</keyword>
<dbReference type="EMBL" id="SDMP01000007">
    <property type="protein sequence ID" value="RYR47830.1"/>
    <property type="molecule type" value="Genomic_DNA"/>
</dbReference>
<sequence length="667" mass="75135">MKDPSKRWTADMLLGPDGYAVGFLGSGRLLLLDGFAEKELESGAGSYGTVYLAIVVDEQTPYQSLIVVKSSIPKLAFSLKKEEQIFKSVWEGESGGCQEILRCFGTDTTVELGRYFYNLLLGYALTKPLPETEVSVYARMSVKGLSHIHHKGLVHCDLKPENILVFPSLDKEIANYQLKIMDFELSKTKEEEADVELWKSKPRGTLSYLSPEAFFGHIDAPMDIWALGCIVIEMLTGLPAWGESVLHEEYLGYLVEHFGESPKKPQGIDFFCYDFLENCFMKDPSKRWTADMLFGPDGYAIGFLGSGRLLLLEGFAKKELDSGELHSQIGIFTEERRTDFKSVWKGESGGCQEIIRCFRTDTTVEQGLCSHGSLDDLIHKKPLPETEVSVYARMSVKGLSHIHRKGLVHCDLKPENILVFPSLDKEIANYQLKITDFELSKTKEEEADVELWKSKPRGMLSYLSPEAFSGHIDAPIDIWALGCIVIEMLTGLPAWGESVLHEEYLGYLVEHFRESPKILARGGPLTCFLMSDLQWKKLKVLGAGSYGTVYLAIVVDEQTPYQSFIVVKSSIPKLAFSLKKEEQIFKSVWKDDLIHKKPLPETEVSVYARMSVKGLSHIHHKGLVHCDLKPENILVFPSLDKEIANYQLKITDFELSKTKEEEADVEL</sequence>
<evidence type="ECO:0000256" key="1">
    <source>
        <dbReference type="ARBA" id="ARBA00022679"/>
    </source>
</evidence>
<evidence type="ECO:0000256" key="2">
    <source>
        <dbReference type="ARBA" id="ARBA00022741"/>
    </source>
</evidence>
<evidence type="ECO:0000313" key="7">
    <source>
        <dbReference type="EMBL" id="RYR47830.1"/>
    </source>
</evidence>
<keyword evidence="1" id="KW-0808">Transferase</keyword>
<dbReference type="SMART" id="SM00220">
    <property type="entry name" value="S_TKc"/>
    <property type="match status" value="2"/>
</dbReference>
<keyword evidence="8" id="KW-1185">Reference proteome</keyword>
<evidence type="ECO:0000313" key="8">
    <source>
        <dbReference type="Proteomes" id="UP000289738"/>
    </source>
</evidence>
<dbReference type="Gene3D" id="1.10.510.10">
    <property type="entry name" value="Transferase(Phosphotransferase) domain 1"/>
    <property type="match status" value="3"/>
</dbReference>
<feature type="domain" description="Protein kinase" evidence="6">
    <location>
        <begin position="293"/>
        <end position="610"/>
    </location>
</feature>
<dbReference type="GO" id="GO:0005524">
    <property type="term" value="F:ATP binding"/>
    <property type="evidence" value="ECO:0007669"/>
    <property type="project" value="UniProtKB-UniRule"/>
</dbReference>
<dbReference type="PROSITE" id="PS00108">
    <property type="entry name" value="PROTEIN_KINASE_ST"/>
    <property type="match status" value="2"/>
</dbReference>
<keyword evidence="4 5" id="KW-0067">ATP-binding</keyword>
<evidence type="ECO:0000259" key="6">
    <source>
        <dbReference type="PROSITE" id="PS50011"/>
    </source>
</evidence>
<feature type="domain" description="Protein kinase" evidence="6">
    <location>
        <begin position="36"/>
        <end position="304"/>
    </location>
</feature>
<dbReference type="AlphaFoldDB" id="A0A445CA72"/>
<protein>
    <recommendedName>
        <fullName evidence="6">Protein kinase domain-containing protein</fullName>
    </recommendedName>
</protein>
<evidence type="ECO:0000256" key="4">
    <source>
        <dbReference type="ARBA" id="ARBA00022840"/>
    </source>
</evidence>
<evidence type="ECO:0000256" key="5">
    <source>
        <dbReference type="PROSITE-ProRule" id="PRU10141"/>
    </source>
</evidence>
<dbReference type="GO" id="GO:0007165">
    <property type="term" value="P:signal transduction"/>
    <property type="evidence" value="ECO:0007669"/>
    <property type="project" value="TreeGrafter"/>
</dbReference>
<dbReference type="Proteomes" id="UP000289738">
    <property type="component" value="Chromosome A07"/>
</dbReference>
<dbReference type="InterPro" id="IPR017441">
    <property type="entry name" value="Protein_kinase_ATP_BS"/>
</dbReference>
<feature type="binding site" evidence="5">
    <location>
        <position position="568"/>
    </location>
    <ligand>
        <name>ATP</name>
        <dbReference type="ChEBI" id="CHEBI:30616"/>
    </ligand>
</feature>
<dbReference type="InterPro" id="IPR000719">
    <property type="entry name" value="Prot_kinase_dom"/>
</dbReference>
<dbReference type="STRING" id="3818.A0A445CA72"/>
<accession>A0A445CA72</accession>
<dbReference type="InterPro" id="IPR008271">
    <property type="entry name" value="Ser/Thr_kinase_AS"/>
</dbReference>
<keyword evidence="3" id="KW-0418">Kinase</keyword>
<dbReference type="PANTHER" id="PTHR48011:SF51">
    <property type="entry name" value="PROTEIN KINASE SUPERFAMILY PROTEIN"/>
    <property type="match status" value="1"/>
</dbReference>
<dbReference type="PANTHER" id="PTHR48011">
    <property type="entry name" value="CCR4-NOT TRANSCRIPTIONAL COMPLEX SUBUNIT CAF120-RELATED"/>
    <property type="match status" value="1"/>
</dbReference>
<dbReference type="GO" id="GO:0004672">
    <property type="term" value="F:protein kinase activity"/>
    <property type="evidence" value="ECO:0007669"/>
    <property type="project" value="InterPro"/>
</dbReference>
<dbReference type="InterPro" id="IPR052751">
    <property type="entry name" value="Plant_MAPKKK"/>
</dbReference>
<evidence type="ECO:0000256" key="3">
    <source>
        <dbReference type="ARBA" id="ARBA00022777"/>
    </source>
</evidence>
<reference evidence="7 8" key="1">
    <citation type="submission" date="2019-01" db="EMBL/GenBank/DDBJ databases">
        <title>Sequencing of cultivated peanut Arachis hypogaea provides insights into genome evolution and oil improvement.</title>
        <authorList>
            <person name="Chen X."/>
        </authorList>
    </citation>
    <scope>NUCLEOTIDE SEQUENCE [LARGE SCALE GENOMIC DNA]</scope>
    <source>
        <strain evidence="8">cv. Fuhuasheng</strain>
        <tissue evidence="7">Leaves</tissue>
    </source>
</reference>
<proteinExistence type="predicted"/>
<dbReference type="InterPro" id="IPR011009">
    <property type="entry name" value="Kinase-like_dom_sf"/>
</dbReference>
<name>A0A445CA72_ARAHY</name>
<dbReference type="PROSITE" id="PS00107">
    <property type="entry name" value="PROTEIN_KINASE_ATP"/>
    <property type="match status" value="1"/>
</dbReference>
<comment type="caution">
    <text evidence="7">The sequence shown here is derived from an EMBL/GenBank/DDBJ whole genome shotgun (WGS) entry which is preliminary data.</text>
</comment>
<organism evidence="7 8">
    <name type="scientific">Arachis hypogaea</name>
    <name type="common">Peanut</name>
    <dbReference type="NCBI Taxonomy" id="3818"/>
    <lineage>
        <taxon>Eukaryota</taxon>
        <taxon>Viridiplantae</taxon>
        <taxon>Streptophyta</taxon>
        <taxon>Embryophyta</taxon>
        <taxon>Tracheophyta</taxon>
        <taxon>Spermatophyta</taxon>
        <taxon>Magnoliopsida</taxon>
        <taxon>eudicotyledons</taxon>
        <taxon>Gunneridae</taxon>
        <taxon>Pentapetalae</taxon>
        <taxon>rosids</taxon>
        <taxon>fabids</taxon>
        <taxon>Fabales</taxon>
        <taxon>Fabaceae</taxon>
        <taxon>Papilionoideae</taxon>
        <taxon>50 kb inversion clade</taxon>
        <taxon>dalbergioids sensu lato</taxon>
        <taxon>Dalbergieae</taxon>
        <taxon>Pterocarpus clade</taxon>
        <taxon>Arachis</taxon>
    </lineage>
</organism>
<dbReference type="PROSITE" id="PS50011">
    <property type="entry name" value="PROTEIN_KINASE_DOM"/>
    <property type="match status" value="2"/>
</dbReference>
<dbReference type="SUPFAM" id="SSF56112">
    <property type="entry name" value="Protein kinase-like (PK-like)"/>
    <property type="match status" value="3"/>
</dbReference>
<dbReference type="Pfam" id="PF00069">
    <property type="entry name" value="Pkinase"/>
    <property type="match status" value="3"/>
</dbReference>